<sequence length="179" mass="20330">MIARRDHEQMKSAEGCIAEIFGEYNPEHFLGTQDTDMRKKFQEVPGVPLIFGLRNALFLEPPSAFQQQLGKNSEAQSHMSEFEAMFLKKRTKNLLEIQETGGSSDEKRSKNENLEIEPKRYTARKGMNVKDRPQIKKKKAKVPNPLSVQKKKNCRNSNSISGKVCDSLFLNAFRLPAGS</sequence>
<proteinExistence type="predicted"/>
<accession>A0A4U5PMX1</accession>
<dbReference type="InterPro" id="IPR057776">
    <property type="entry name" value="UTP23_sensor"/>
</dbReference>
<protein>
    <recommendedName>
        <fullName evidence="3">UTP23 sensor motif region domain-containing protein</fullName>
    </recommendedName>
</protein>
<evidence type="ECO:0000259" key="3">
    <source>
        <dbReference type="Pfam" id="PF24779"/>
    </source>
</evidence>
<feature type="region of interest" description="Disordered" evidence="2">
    <location>
        <begin position="96"/>
        <end position="155"/>
    </location>
</feature>
<feature type="compositionally biased region" description="Basic and acidic residues" evidence="2">
    <location>
        <begin position="104"/>
        <end position="120"/>
    </location>
</feature>
<name>A0A4U5PMX1_POPAL</name>
<dbReference type="EMBL" id="RCHU01000668">
    <property type="protein sequence ID" value="TKR98532.1"/>
    <property type="molecule type" value="Genomic_DNA"/>
</dbReference>
<organism evidence="4">
    <name type="scientific">Populus alba</name>
    <name type="common">White poplar</name>
    <dbReference type="NCBI Taxonomy" id="43335"/>
    <lineage>
        <taxon>Eukaryota</taxon>
        <taxon>Viridiplantae</taxon>
        <taxon>Streptophyta</taxon>
        <taxon>Embryophyta</taxon>
        <taxon>Tracheophyta</taxon>
        <taxon>Spermatophyta</taxon>
        <taxon>Magnoliopsida</taxon>
        <taxon>eudicotyledons</taxon>
        <taxon>Gunneridae</taxon>
        <taxon>Pentapetalae</taxon>
        <taxon>rosids</taxon>
        <taxon>fabids</taxon>
        <taxon>Malpighiales</taxon>
        <taxon>Salicaceae</taxon>
        <taxon>Saliceae</taxon>
        <taxon>Populus</taxon>
    </lineage>
</organism>
<dbReference type="Pfam" id="PF24779">
    <property type="entry name" value="UTP23_sensor"/>
    <property type="match status" value="1"/>
</dbReference>
<dbReference type="GO" id="GO:0032040">
    <property type="term" value="C:small-subunit processome"/>
    <property type="evidence" value="ECO:0007669"/>
    <property type="project" value="InterPro"/>
</dbReference>
<dbReference type="Pfam" id="PF04900">
    <property type="entry name" value="Fcf1"/>
    <property type="match status" value="1"/>
</dbReference>
<feature type="domain" description="UTP23 sensor motif region" evidence="3">
    <location>
        <begin position="136"/>
        <end position="152"/>
    </location>
</feature>
<gene>
    <name evidence="4" type="ORF">D5086_0000202690</name>
</gene>
<keyword evidence="1" id="KW-0539">Nucleus</keyword>
<dbReference type="InterPro" id="IPR006984">
    <property type="entry name" value="Fcf1/UTP23"/>
</dbReference>
<dbReference type="AlphaFoldDB" id="A0A4U5PMX1"/>
<reference evidence="4" key="1">
    <citation type="submission" date="2018-10" db="EMBL/GenBank/DDBJ databases">
        <title>Population genomic analysis revealed the cold adaptation of white poplar.</title>
        <authorList>
            <person name="Liu Y.-J."/>
        </authorList>
    </citation>
    <scope>NUCLEOTIDE SEQUENCE [LARGE SCALE GENOMIC DNA]</scope>
    <source>
        <strain evidence="4">PAL-ZL1</strain>
    </source>
</reference>
<evidence type="ECO:0000256" key="2">
    <source>
        <dbReference type="SAM" id="MobiDB-lite"/>
    </source>
</evidence>
<dbReference type="STRING" id="43335.A0A4U5PMX1"/>
<dbReference type="PANTHER" id="PTHR12416">
    <property type="entry name" value="RRNA-PROCESSING PROTEIN UTP23 HOMOLOG"/>
    <property type="match status" value="1"/>
</dbReference>
<comment type="caution">
    <text evidence="4">The sequence shown here is derived from an EMBL/GenBank/DDBJ whole genome shotgun (WGS) entry which is preliminary data.</text>
</comment>
<evidence type="ECO:0000256" key="1">
    <source>
        <dbReference type="ARBA" id="ARBA00023242"/>
    </source>
</evidence>
<evidence type="ECO:0000313" key="4">
    <source>
        <dbReference type="EMBL" id="TKR98532.1"/>
    </source>
</evidence>
<dbReference type="Gene3D" id="3.40.50.1010">
    <property type="entry name" value="5'-nuclease"/>
    <property type="match status" value="1"/>
</dbReference>